<dbReference type="OrthoDB" id="9806350at2"/>
<dbReference type="CDD" id="cd02199">
    <property type="entry name" value="YjgF_YER057c_UK114_like_1"/>
    <property type="match status" value="1"/>
</dbReference>
<feature type="domain" description="Endoribonuclease L-PSP/chorismate mutase-like" evidence="1">
    <location>
        <begin position="5"/>
        <end position="149"/>
    </location>
</feature>
<dbReference type="InterPro" id="IPR035959">
    <property type="entry name" value="RutC-like_sf"/>
</dbReference>
<dbReference type="AlphaFoldDB" id="A0A5R9EYY6"/>
<dbReference type="PANTHER" id="PTHR43760:SF1">
    <property type="entry name" value="ENDORIBONUCLEASE L-PSP_CHORISMATE MUTASE-LIKE DOMAIN-CONTAINING PROTEIN"/>
    <property type="match status" value="1"/>
</dbReference>
<proteinExistence type="predicted"/>
<dbReference type="Gene3D" id="3.30.1330.40">
    <property type="entry name" value="RutC-like"/>
    <property type="match status" value="1"/>
</dbReference>
<dbReference type="Proteomes" id="UP000308230">
    <property type="component" value="Unassembled WGS sequence"/>
</dbReference>
<sequence>MLIEDKLKDLGYEFPDSPAPLANYVTVRKSGKRIYTSGSGPIVNGIPSIQGRVGSEVTLEQAYEAARLTAVNLLSMVKSEIGDLSRIRVVKLLGFVNSSPDFFRQAEVINGASDLFVEVLGENGKHARSAIGTSVLPFNIPVEIEMVAEVIDK</sequence>
<dbReference type="InterPro" id="IPR013813">
    <property type="entry name" value="Endoribo_LPSP/chorism_mut-like"/>
</dbReference>
<accession>A0A5R9EYY6</accession>
<dbReference type="SUPFAM" id="SSF55298">
    <property type="entry name" value="YjgF-like"/>
    <property type="match status" value="1"/>
</dbReference>
<keyword evidence="3" id="KW-1185">Reference proteome</keyword>
<dbReference type="Pfam" id="PF14588">
    <property type="entry name" value="YjgF_endoribonc"/>
    <property type="match status" value="1"/>
</dbReference>
<gene>
    <name evidence="2" type="ORF">FCL54_14965</name>
</gene>
<evidence type="ECO:0000313" key="3">
    <source>
        <dbReference type="Proteomes" id="UP000308230"/>
    </source>
</evidence>
<organism evidence="2 3">
    <name type="scientific">Exobacillus caeni</name>
    <dbReference type="NCBI Taxonomy" id="2574798"/>
    <lineage>
        <taxon>Bacteria</taxon>
        <taxon>Bacillati</taxon>
        <taxon>Bacillota</taxon>
        <taxon>Bacilli</taxon>
        <taxon>Bacillales</taxon>
        <taxon>Guptibacillaceae</taxon>
        <taxon>Exobacillus</taxon>
    </lineage>
</organism>
<protein>
    <submittedName>
        <fullName evidence="2">RidA family protein</fullName>
    </submittedName>
</protein>
<comment type="caution">
    <text evidence="2">The sequence shown here is derived from an EMBL/GenBank/DDBJ whole genome shotgun (WGS) entry which is preliminary data.</text>
</comment>
<name>A0A5R9EYY6_9BACL</name>
<evidence type="ECO:0000313" key="2">
    <source>
        <dbReference type="EMBL" id="TLS36512.1"/>
    </source>
</evidence>
<dbReference type="EMBL" id="SWLG01000010">
    <property type="protein sequence ID" value="TLS36512.1"/>
    <property type="molecule type" value="Genomic_DNA"/>
</dbReference>
<evidence type="ECO:0000259" key="1">
    <source>
        <dbReference type="Pfam" id="PF14588"/>
    </source>
</evidence>
<dbReference type="PANTHER" id="PTHR43760">
    <property type="entry name" value="ENDORIBONUCLEASE-RELATED"/>
    <property type="match status" value="1"/>
</dbReference>
<dbReference type="RefSeq" id="WP_138127547.1">
    <property type="nucleotide sequence ID" value="NZ_SWLG01000010.1"/>
</dbReference>
<reference evidence="2 3" key="1">
    <citation type="submission" date="2019-04" db="EMBL/GenBank/DDBJ databases">
        <title>Bacillus caeni sp. nov., a bacterium isolated from mangrove sediment.</title>
        <authorList>
            <person name="Huang H."/>
            <person name="Mo K."/>
            <person name="Hu Y."/>
        </authorList>
    </citation>
    <scope>NUCLEOTIDE SEQUENCE [LARGE SCALE GENOMIC DNA]</scope>
    <source>
        <strain evidence="2 3">HB172195</strain>
    </source>
</reference>